<feature type="transmembrane region" description="Helical" evidence="1">
    <location>
        <begin position="219"/>
        <end position="240"/>
    </location>
</feature>
<reference evidence="2 3" key="1">
    <citation type="journal article" date="2024" name="J Genomics">
        <title>Draft genome sequencing and assembly of Favolaschia claudopus CIRM-BRFM 2984 isolated from oak limbs.</title>
        <authorList>
            <person name="Navarro D."/>
            <person name="Drula E."/>
            <person name="Chaduli D."/>
            <person name="Cazenave R."/>
            <person name="Ahrendt S."/>
            <person name="Wang J."/>
            <person name="Lipzen A."/>
            <person name="Daum C."/>
            <person name="Barry K."/>
            <person name="Grigoriev I.V."/>
            <person name="Favel A."/>
            <person name="Rosso M.N."/>
            <person name="Martin F."/>
        </authorList>
    </citation>
    <scope>NUCLEOTIDE SEQUENCE [LARGE SCALE GENOMIC DNA]</scope>
    <source>
        <strain evidence="2 3">CIRM-BRFM 2984</strain>
    </source>
</reference>
<evidence type="ECO:0000313" key="2">
    <source>
        <dbReference type="EMBL" id="KAK7062382.1"/>
    </source>
</evidence>
<keyword evidence="3" id="KW-1185">Reference proteome</keyword>
<protein>
    <submittedName>
        <fullName evidence="2">Uncharacterized protein</fullName>
    </submittedName>
</protein>
<sequence>MRLAISLALPGASVIPSTSQRGSSTSSSPIPQRIPARLLPALSSVPRASPWARDHSLSPRLLYRARLLRQLQPVVHLTRYRNILWLVLLVLRTVIRRDSLRTPLAESCTCICLKDDAHPPRPTLPRSISLSLSAPTLITTRTATTTSARTMMLPPPMVAGTTARLVLLLHLIPMRRMRRRSRRTILPPSTATPARLILLLGVPQLITIRHMRRRSRHTMLPLAAAGKRLSILLLLLLINTPRRPYTHKRTRLTLLLPPPPTAATPPRIIISHLSPLIIIIRRTRTHRRRVQSFGIRQCCVLRLVRFVEGAIVGGVGGKVNGGGSERKKWGGCRSSFSRGWLSLLSCFRSSFLWFSQYPSVIRFSFFYVHMRSRTLT</sequence>
<accession>A0AAW0EBB9</accession>
<feature type="transmembrane region" description="Helical" evidence="1">
    <location>
        <begin position="260"/>
        <end position="280"/>
    </location>
</feature>
<evidence type="ECO:0000256" key="1">
    <source>
        <dbReference type="SAM" id="Phobius"/>
    </source>
</evidence>
<feature type="transmembrane region" description="Helical" evidence="1">
    <location>
        <begin position="151"/>
        <end position="172"/>
    </location>
</feature>
<evidence type="ECO:0000313" key="3">
    <source>
        <dbReference type="Proteomes" id="UP001362999"/>
    </source>
</evidence>
<proteinExistence type="predicted"/>
<organism evidence="2 3">
    <name type="scientific">Favolaschia claudopus</name>
    <dbReference type="NCBI Taxonomy" id="2862362"/>
    <lineage>
        <taxon>Eukaryota</taxon>
        <taxon>Fungi</taxon>
        <taxon>Dikarya</taxon>
        <taxon>Basidiomycota</taxon>
        <taxon>Agaricomycotina</taxon>
        <taxon>Agaricomycetes</taxon>
        <taxon>Agaricomycetidae</taxon>
        <taxon>Agaricales</taxon>
        <taxon>Marasmiineae</taxon>
        <taxon>Mycenaceae</taxon>
        <taxon>Favolaschia</taxon>
    </lineage>
</organism>
<dbReference type="EMBL" id="JAWWNJ010000002">
    <property type="protein sequence ID" value="KAK7062382.1"/>
    <property type="molecule type" value="Genomic_DNA"/>
</dbReference>
<name>A0AAW0EBB9_9AGAR</name>
<gene>
    <name evidence="2" type="ORF">R3P38DRAFT_695414</name>
</gene>
<keyword evidence="1" id="KW-0472">Membrane</keyword>
<keyword evidence="1" id="KW-0812">Transmembrane</keyword>
<dbReference type="Proteomes" id="UP001362999">
    <property type="component" value="Unassembled WGS sequence"/>
</dbReference>
<keyword evidence="1" id="KW-1133">Transmembrane helix</keyword>
<dbReference type="AlphaFoldDB" id="A0AAW0EBB9"/>
<comment type="caution">
    <text evidence="2">The sequence shown here is derived from an EMBL/GenBank/DDBJ whole genome shotgun (WGS) entry which is preliminary data.</text>
</comment>